<dbReference type="Gene3D" id="3.40.50.1110">
    <property type="entry name" value="SGNH hydrolase"/>
    <property type="match status" value="1"/>
</dbReference>
<protein>
    <recommendedName>
        <fullName evidence="1">SGNH hydrolase-type esterase domain-containing protein</fullName>
    </recommendedName>
</protein>
<organism evidence="2">
    <name type="scientific">bioreactor metagenome</name>
    <dbReference type="NCBI Taxonomy" id="1076179"/>
    <lineage>
        <taxon>unclassified sequences</taxon>
        <taxon>metagenomes</taxon>
        <taxon>ecological metagenomes</taxon>
    </lineage>
</organism>
<reference evidence="2" key="1">
    <citation type="submission" date="2019-08" db="EMBL/GenBank/DDBJ databases">
        <authorList>
            <person name="Kucharzyk K."/>
            <person name="Murdoch R.W."/>
            <person name="Higgins S."/>
            <person name="Loffler F."/>
        </authorList>
    </citation>
    <scope>NUCLEOTIDE SEQUENCE</scope>
</reference>
<dbReference type="EMBL" id="VSSQ01006768">
    <property type="protein sequence ID" value="MPM33801.1"/>
    <property type="molecule type" value="Genomic_DNA"/>
</dbReference>
<dbReference type="InterPro" id="IPR036514">
    <property type="entry name" value="SGNH_hydro_sf"/>
</dbReference>
<evidence type="ECO:0000313" key="2">
    <source>
        <dbReference type="EMBL" id="MPM33801.1"/>
    </source>
</evidence>
<dbReference type="AlphaFoldDB" id="A0A644Z1C2"/>
<accession>A0A644Z1C2</accession>
<sequence>MATDHFLTSESSFLPLVHHALSVHQTEDGYFQINRFTDGQREEASSHPLYKAMANTAAGACLRFKAHTPVQLDIKRVNQSLLPRAEEHALDLAALYGRPLDLNESIDVVYQDGNVEYFPLKSGAIGIDAGKTVSIHLPLHHQVEVRLRGEVEPLGQKRSAFLMMGDSIIQGVGLHHPSQSLGAQLETLLDASFLNQGLAGKLISPRLVQQLPLSQPLRGIIVGYGTNDWVVRENLAELRGEMFALLGRIRKFHPQTPVLVLTPLWRSDIQEKKRMGTFSEMQIALTQATRCFPKVSVADGLSLSLRDSYDDAFLHPDSKAVAFLAKGLARQLR</sequence>
<gene>
    <name evidence="2" type="ORF">SDC9_80380</name>
</gene>
<dbReference type="InterPro" id="IPR013830">
    <property type="entry name" value="SGNH_hydro"/>
</dbReference>
<dbReference type="CDD" id="cd00229">
    <property type="entry name" value="SGNH_hydrolase"/>
    <property type="match status" value="1"/>
</dbReference>
<evidence type="ECO:0000259" key="1">
    <source>
        <dbReference type="Pfam" id="PF13472"/>
    </source>
</evidence>
<dbReference type="Pfam" id="PF13472">
    <property type="entry name" value="Lipase_GDSL_2"/>
    <property type="match status" value="1"/>
</dbReference>
<dbReference type="SUPFAM" id="SSF52266">
    <property type="entry name" value="SGNH hydrolase"/>
    <property type="match status" value="1"/>
</dbReference>
<feature type="domain" description="SGNH hydrolase-type esterase" evidence="1">
    <location>
        <begin position="164"/>
        <end position="297"/>
    </location>
</feature>
<name>A0A644Z1C2_9ZZZZ</name>
<proteinExistence type="predicted"/>
<comment type="caution">
    <text evidence="2">The sequence shown here is derived from an EMBL/GenBank/DDBJ whole genome shotgun (WGS) entry which is preliminary data.</text>
</comment>